<comment type="caution">
    <text evidence="2">The sequence shown here is derived from an EMBL/GenBank/DDBJ whole genome shotgun (WGS) entry which is preliminary data.</text>
</comment>
<name>A0ABU6UH57_9FABA</name>
<feature type="compositionally biased region" description="Basic and acidic residues" evidence="1">
    <location>
        <begin position="342"/>
        <end position="365"/>
    </location>
</feature>
<feature type="compositionally biased region" description="Basic residues" evidence="1">
    <location>
        <begin position="328"/>
        <end position="337"/>
    </location>
</feature>
<dbReference type="EMBL" id="JASCZI010121220">
    <property type="protein sequence ID" value="MED6160622.1"/>
    <property type="molecule type" value="Genomic_DNA"/>
</dbReference>
<dbReference type="InterPro" id="IPR021109">
    <property type="entry name" value="Peptidase_aspartic_dom_sf"/>
</dbReference>
<keyword evidence="3" id="KW-1185">Reference proteome</keyword>
<dbReference type="Proteomes" id="UP001341840">
    <property type="component" value="Unassembled WGS sequence"/>
</dbReference>
<feature type="region of interest" description="Disordered" evidence="1">
    <location>
        <begin position="292"/>
        <end position="384"/>
    </location>
</feature>
<gene>
    <name evidence="2" type="ORF">PIB30_053110</name>
</gene>
<feature type="compositionally biased region" description="Low complexity" evidence="1">
    <location>
        <begin position="1"/>
        <end position="10"/>
    </location>
</feature>
<accession>A0ABU6UH57</accession>
<dbReference type="Gene3D" id="2.40.70.10">
    <property type="entry name" value="Acid Proteases"/>
    <property type="match status" value="1"/>
</dbReference>
<feature type="region of interest" description="Disordered" evidence="1">
    <location>
        <begin position="1"/>
        <end position="49"/>
    </location>
</feature>
<sequence>MMQDTTNQPTQVPPPVTNPLPAQPSQNPKSGINALQHKKNNKGRDVGDSERISYNLWYDLIAQLADSDDEEEESEVESDEEYSDEFGEDEVGSEEENEEESDEDDDNESEEEEENEDWLYDLLVELYEAQEREKENDDSQPEEESDIEDEIEYVEADDQHDKTFFIATLFNNKRVKEEIPAKCEDPSPCLVTCKIKHAVVHAGVVSVVRIAEDVMVGIGGLIIPVDFHVIKPGKKDNEGTPQVLLGRPFLKSGGFKMNYHDEIFTFEVGNTIEIFHFDDSSEPKKKGLYQLKNNKKKKNKKRMAKKRRKREEEEADKKNWRLKIQTAKSKKDKKKKALSTLEKWKKDKENRRIKPQKEEDRGEKIRRNRKKKKRDKAEEENDEARIRCSSLSELFRKLKGLKTCLRQKKGTDAHLVKNNSKWK</sequence>
<proteinExistence type="predicted"/>
<feature type="compositionally biased region" description="Basic and acidic residues" evidence="1">
    <location>
        <begin position="310"/>
        <end position="319"/>
    </location>
</feature>
<organism evidence="2 3">
    <name type="scientific">Stylosanthes scabra</name>
    <dbReference type="NCBI Taxonomy" id="79078"/>
    <lineage>
        <taxon>Eukaryota</taxon>
        <taxon>Viridiplantae</taxon>
        <taxon>Streptophyta</taxon>
        <taxon>Embryophyta</taxon>
        <taxon>Tracheophyta</taxon>
        <taxon>Spermatophyta</taxon>
        <taxon>Magnoliopsida</taxon>
        <taxon>eudicotyledons</taxon>
        <taxon>Gunneridae</taxon>
        <taxon>Pentapetalae</taxon>
        <taxon>rosids</taxon>
        <taxon>fabids</taxon>
        <taxon>Fabales</taxon>
        <taxon>Fabaceae</taxon>
        <taxon>Papilionoideae</taxon>
        <taxon>50 kb inversion clade</taxon>
        <taxon>dalbergioids sensu lato</taxon>
        <taxon>Dalbergieae</taxon>
        <taxon>Pterocarpus clade</taxon>
        <taxon>Stylosanthes</taxon>
    </lineage>
</organism>
<reference evidence="2 3" key="1">
    <citation type="journal article" date="2023" name="Plants (Basel)">
        <title>Bridging the Gap: Combining Genomics and Transcriptomics Approaches to Understand Stylosanthes scabra, an Orphan Legume from the Brazilian Caatinga.</title>
        <authorList>
            <person name="Ferreira-Neto J.R.C."/>
            <person name="da Silva M.D."/>
            <person name="Binneck E."/>
            <person name="de Melo N.F."/>
            <person name="da Silva R.H."/>
            <person name="de Melo A.L.T.M."/>
            <person name="Pandolfi V."/>
            <person name="Bustamante F.O."/>
            <person name="Brasileiro-Vidal A.C."/>
            <person name="Benko-Iseppon A.M."/>
        </authorList>
    </citation>
    <scope>NUCLEOTIDE SEQUENCE [LARGE SCALE GENOMIC DNA]</scope>
    <source>
        <tissue evidence="2">Leaves</tissue>
    </source>
</reference>
<feature type="compositionally biased region" description="Pro residues" evidence="1">
    <location>
        <begin position="11"/>
        <end position="22"/>
    </location>
</feature>
<feature type="region of interest" description="Disordered" evidence="1">
    <location>
        <begin position="63"/>
        <end position="117"/>
    </location>
</feature>
<feature type="compositionally biased region" description="Basic residues" evidence="1">
    <location>
        <begin position="293"/>
        <end position="309"/>
    </location>
</feature>
<feature type="compositionally biased region" description="Acidic residues" evidence="1">
    <location>
        <begin position="66"/>
        <end position="117"/>
    </location>
</feature>
<evidence type="ECO:0000313" key="2">
    <source>
        <dbReference type="EMBL" id="MED6160622.1"/>
    </source>
</evidence>
<evidence type="ECO:0000256" key="1">
    <source>
        <dbReference type="SAM" id="MobiDB-lite"/>
    </source>
</evidence>
<protein>
    <submittedName>
        <fullName evidence="2">Uncharacterized protein</fullName>
    </submittedName>
</protein>
<evidence type="ECO:0000313" key="3">
    <source>
        <dbReference type="Proteomes" id="UP001341840"/>
    </source>
</evidence>